<dbReference type="Pfam" id="PF00441">
    <property type="entry name" value="Acyl-CoA_dh_1"/>
    <property type="match status" value="1"/>
</dbReference>
<dbReference type="Proteomes" id="UP000655523">
    <property type="component" value="Unassembled WGS sequence"/>
</dbReference>
<dbReference type="InterPro" id="IPR009075">
    <property type="entry name" value="AcylCo_DH/oxidase_C"/>
</dbReference>
<keyword evidence="3" id="KW-0285">Flavoprotein</keyword>
<feature type="domain" description="Acyl-CoA dehydrogenase/oxidase C-terminal" evidence="6">
    <location>
        <begin position="250"/>
        <end position="381"/>
    </location>
</feature>
<dbReference type="InterPro" id="IPR046373">
    <property type="entry name" value="Acyl-CoA_Oxase/DH_mid-dom_sf"/>
</dbReference>
<dbReference type="Gene3D" id="1.10.540.10">
    <property type="entry name" value="Acyl-CoA dehydrogenase/oxidase, N-terminal domain"/>
    <property type="match status" value="1"/>
</dbReference>
<name>A0A972SPS0_9BURK</name>
<dbReference type="AlphaFoldDB" id="A0A972SPS0"/>
<organism evidence="8 9">
    <name type="scientific">Paraburkholderia elongata</name>
    <dbReference type="NCBI Taxonomy" id="2675747"/>
    <lineage>
        <taxon>Bacteria</taxon>
        <taxon>Pseudomonadati</taxon>
        <taxon>Pseudomonadota</taxon>
        <taxon>Betaproteobacteria</taxon>
        <taxon>Burkholderiales</taxon>
        <taxon>Burkholderiaceae</taxon>
        <taxon>Paraburkholderia</taxon>
    </lineage>
</organism>
<comment type="similarity">
    <text evidence="2">Belongs to the acyl-CoA dehydrogenase family.</text>
</comment>
<dbReference type="Gene3D" id="1.20.140.10">
    <property type="entry name" value="Butyryl-CoA Dehydrogenase, subunit A, domain 3"/>
    <property type="match status" value="1"/>
</dbReference>
<evidence type="ECO:0000313" key="9">
    <source>
        <dbReference type="Proteomes" id="UP000655523"/>
    </source>
</evidence>
<accession>A0A972SPS0</accession>
<proteinExistence type="inferred from homology"/>
<evidence type="ECO:0000256" key="3">
    <source>
        <dbReference type="ARBA" id="ARBA00022630"/>
    </source>
</evidence>
<evidence type="ECO:0000259" key="6">
    <source>
        <dbReference type="Pfam" id="PF00441"/>
    </source>
</evidence>
<protein>
    <submittedName>
        <fullName evidence="8">Pimeloyl-CoA dehydrogenase small subunit</fullName>
    </submittedName>
</protein>
<dbReference type="InterPro" id="IPR009100">
    <property type="entry name" value="AcylCoA_DH/oxidase_NM_dom_sf"/>
</dbReference>
<comment type="caution">
    <text evidence="8">The sequence shown here is derived from an EMBL/GenBank/DDBJ whole genome shotgun (WGS) entry which is preliminary data.</text>
</comment>
<feature type="domain" description="Acyl-CoA dehydrogenase/oxidase N-terminal" evidence="7">
    <location>
        <begin position="17"/>
        <end position="129"/>
    </location>
</feature>
<dbReference type="SUPFAM" id="SSF56645">
    <property type="entry name" value="Acyl-CoA dehydrogenase NM domain-like"/>
    <property type="match status" value="1"/>
</dbReference>
<dbReference type="InterPro" id="IPR036250">
    <property type="entry name" value="AcylCo_DH-like_C"/>
</dbReference>
<keyword evidence="4" id="KW-0274">FAD</keyword>
<dbReference type="PANTHER" id="PTHR43884:SF20">
    <property type="entry name" value="ACYL-COA DEHYDROGENASE FADE28"/>
    <property type="match status" value="1"/>
</dbReference>
<comment type="cofactor">
    <cofactor evidence="1">
        <name>FAD</name>
        <dbReference type="ChEBI" id="CHEBI:57692"/>
    </cofactor>
</comment>
<keyword evidence="5" id="KW-0560">Oxidoreductase</keyword>
<evidence type="ECO:0000256" key="4">
    <source>
        <dbReference type="ARBA" id="ARBA00022827"/>
    </source>
</evidence>
<dbReference type="Gene3D" id="2.40.110.10">
    <property type="entry name" value="Butyryl-CoA Dehydrogenase, subunit A, domain 2"/>
    <property type="match status" value="1"/>
</dbReference>
<dbReference type="SUPFAM" id="SSF47203">
    <property type="entry name" value="Acyl-CoA dehydrogenase C-terminal domain-like"/>
    <property type="match status" value="1"/>
</dbReference>
<dbReference type="Pfam" id="PF02771">
    <property type="entry name" value="Acyl-CoA_dh_N"/>
    <property type="match status" value="1"/>
</dbReference>
<evidence type="ECO:0000256" key="2">
    <source>
        <dbReference type="ARBA" id="ARBA00009347"/>
    </source>
</evidence>
<dbReference type="EMBL" id="WOEZ01000330">
    <property type="protein sequence ID" value="NPT62517.1"/>
    <property type="molecule type" value="Genomic_DNA"/>
</dbReference>
<keyword evidence="9" id="KW-1185">Reference proteome</keyword>
<dbReference type="InterPro" id="IPR037069">
    <property type="entry name" value="AcylCoA_DH/ox_N_sf"/>
</dbReference>
<dbReference type="CDD" id="cd00567">
    <property type="entry name" value="ACAD"/>
    <property type="match status" value="1"/>
</dbReference>
<evidence type="ECO:0000256" key="1">
    <source>
        <dbReference type="ARBA" id="ARBA00001974"/>
    </source>
</evidence>
<dbReference type="PANTHER" id="PTHR43884">
    <property type="entry name" value="ACYL-COA DEHYDROGENASE"/>
    <property type="match status" value="1"/>
</dbReference>
<reference evidence="8 9" key="1">
    <citation type="submission" date="2019-11" db="EMBL/GenBank/DDBJ databases">
        <title>Metabolism of dissolved organic matter in forest soils.</title>
        <authorList>
            <person name="Cyle K.T."/>
            <person name="Wilhelm R.C."/>
            <person name="Martinez C.E."/>
        </authorList>
    </citation>
    <scope>NUCLEOTIDE SEQUENCE [LARGE SCALE GENOMIC DNA]</scope>
    <source>
        <strain evidence="8 9">5N</strain>
    </source>
</reference>
<dbReference type="GO" id="GO:0003995">
    <property type="term" value="F:acyl-CoA dehydrogenase activity"/>
    <property type="evidence" value="ECO:0007669"/>
    <property type="project" value="TreeGrafter"/>
</dbReference>
<evidence type="ECO:0000313" key="8">
    <source>
        <dbReference type="EMBL" id="NPT62517.1"/>
    </source>
</evidence>
<dbReference type="GO" id="GO:0050660">
    <property type="term" value="F:flavin adenine dinucleotide binding"/>
    <property type="evidence" value="ECO:0007669"/>
    <property type="project" value="InterPro"/>
</dbReference>
<evidence type="ECO:0000259" key="7">
    <source>
        <dbReference type="Pfam" id="PF02771"/>
    </source>
</evidence>
<dbReference type="InterPro" id="IPR013786">
    <property type="entry name" value="AcylCoA_DH/ox_N"/>
</dbReference>
<gene>
    <name evidence="8" type="ORF">GNZ13_50505</name>
</gene>
<sequence>MLCKGEGHMDVMDVTLSDEQRMLRDMVERLTVEQYGFDVRQAAIRDHCGFHRPFWKELGQLGVLGATLPEDCGGSGADHMTAMLIMSAFGKNLVIAPYLSTVISAAALLARVGTTTQQAQYLPRVIEGDSIIAFACEEGNDVAEVGQVKALASPAVGGFNITGQKTGVVGGIWSDFVMVVAKIEGTGGTIGAFLLPVDTPGVEMNHARTIDGGSTSTVHLQKAFVPSNAWIGEYHDNGEAVERICDEATAMMCADAVGSMETLLGKTVEYARTRIQFGAPIGKFQALQHRMVDMLVGCEQSSSITHHAVVQLNADPVERKRAVSAAKALVGRVGRMVAQSAVQIHGGIGTTDELDVSHHFRRIETFNFRFGTTDRHIRRYADLLDSREP</sequence>
<evidence type="ECO:0000256" key="5">
    <source>
        <dbReference type="ARBA" id="ARBA00023002"/>
    </source>
</evidence>